<comment type="caution">
    <text evidence="1">The sequence shown here is derived from an EMBL/GenBank/DDBJ whole genome shotgun (WGS) entry which is preliminary data.</text>
</comment>
<name>A0A9N8YPB8_9GLOM</name>
<protein>
    <submittedName>
        <fullName evidence="1">2255_t:CDS:1</fullName>
    </submittedName>
</protein>
<organism evidence="1 2">
    <name type="scientific">Dentiscutata erythropus</name>
    <dbReference type="NCBI Taxonomy" id="1348616"/>
    <lineage>
        <taxon>Eukaryota</taxon>
        <taxon>Fungi</taxon>
        <taxon>Fungi incertae sedis</taxon>
        <taxon>Mucoromycota</taxon>
        <taxon>Glomeromycotina</taxon>
        <taxon>Glomeromycetes</taxon>
        <taxon>Diversisporales</taxon>
        <taxon>Gigasporaceae</taxon>
        <taxon>Dentiscutata</taxon>
    </lineage>
</organism>
<accession>A0A9N8YPB8</accession>
<dbReference type="OrthoDB" id="2410288at2759"/>
<proteinExistence type="predicted"/>
<reference evidence="1" key="1">
    <citation type="submission" date="2021-06" db="EMBL/GenBank/DDBJ databases">
        <authorList>
            <person name="Kallberg Y."/>
            <person name="Tangrot J."/>
            <person name="Rosling A."/>
        </authorList>
    </citation>
    <scope>NUCLEOTIDE SEQUENCE</scope>
    <source>
        <strain evidence="1">MA453B</strain>
    </source>
</reference>
<evidence type="ECO:0000313" key="2">
    <source>
        <dbReference type="Proteomes" id="UP000789405"/>
    </source>
</evidence>
<keyword evidence="2" id="KW-1185">Reference proteome</keyword>
<gene>
    <name evidence="1" type="ORF">DERYTH_LOCUS307</name>
</gene>
<evidence type="ECO:0000313" key="1">
    <source>
        <dbReference type="EMBL" id="CAG8447447.1"/>
    </source>
</evidence>
<dbReference type="EMBL" id="CAJVPY010000062">
    <property type="protein sequence ID" value="CAG8447447.1"/>
    <property type="molecule type" value="Genomic_DNA"/>
</dbReference>
<dbReference type="Proteomes" id="UP000789405">
    <property type="component" value="Unassembled WGS sequence"/>
</dbReference>
<sequence length="124" mass="14534">MVSKNVINVIQNNEDIDFNEGFLEDELDRLQATLFYLMDKVQLVDIVEIWELIRLTRIYKHYIILLADGVEIITQFQHINNNPMVIKHCGQPATKRIKVSFENDMQYSRTNNSILSLSDLNLHV</sequence>
<dbReference type="AlphaFoldDB" id="A0A9N8YPB8"/>